<dbReference type="CDD" id="cd04301">
    <property type="entry name" value="NAT_SF"/>
    <property type="match status" value="1"/>
</dbReference>
<proteinExistence type="predicted"/>
<name>A0ABS8G2P5_9ALTE</name>
<keyword evidence="2" id="KW-0012">Acyltransferase</keyword>
<dbReference type="Proteomes" id="UP001520878">
    <property type="component" value="Unassembled WGS sequence"/>
</dbReference>
<dbReference type="GO" id="GO:0016746">
    <property type="term" value="F:acyltransferase activity"/>
    <property type="evidence" value="ECO:0007669"/>
    <property type="project" value="UniProtKB-KW"/>
</dbReference>
<dbReference type="SUPFAM" id="SSF55729">
    <property type="entry name" value="Acyl-CoA N-acyltransferases (Nat)"/>
    <property type="match status" value="1"/>
</dbReference>
<dbReference type="Pfam" id="PF00583">
    <property type="entry name" value="Acetyltransf_1"/>
    <property type="match status" value="1"/>
</dbReference>
<comment type="caution">
    <text evidence="2">The sequence shown here is derived from an EMBL/GenBank/DDBJ whole genome shotgun (WGS) entry which is preliminary data.</text>
</comment>
<accession>A0ABS8G2P5</accession>
<dbReference type="EMBL" id="JAJEWP010000001">
    <property type="protein sequence ID" value="MCC2614840.1"/>
    <property type="molecule type" value="Genomic_DNA"/>
</dbReference>
<gene>
    <name evidence="2" type="ORF">LJ739_01130</name>
</gene>
<sequence>MQTADSAALESSIKAVYLTAEDLKIAASILYQAYHDDPLFMDIFQVHKEGYEPRLRSAIREELNAFWTSRQPIIGLFEGERLLAVACLISPDSAFSPGRFWHWRLKMLLTAGFFGTRQMVDKEQKVRDLMPDERCHMLSFIGVHPDHQHRGLGHILMSAIDSVMLEEPESQGVGVYVTLPKCLSFFEDGQYDHVGPLQVGNITGEVMFRPRPQVADETLSE</sequence>
<dbReference type="RefSeq" id="WP_229156755.1">
    <property type="nucleotide sequence ID" value="NZ_JAJEWP010000001.1"/>
</dbReference>
<keyword evidence="2" id="KW-0808">Transferase</keyword>
<evidence type="ECO:0000313" key="2">
    <source>
        <dbReference type="EMBL" id="MCC2614840.1"/>
    </source>
</evidence>
<organism evidence="2 3">
    <name type="scientific">Fluctibacter halophilus</name>
    <dbReference type="NCBI Taxonomy" id="226011"/>
    <lineage>
        <taxon>Bacteria</taxon>
        <taxon>Pseudomonadati</taxon>
        <taxon>Pseudomonadota</taxon>
        <taxon>Gammaproteobacteria</taxon>
        <taxon>Alteromonadales</taxon>
        <taxon>Alteromonadaceae</taxon>
        <taxon>Fluctibacter</taxon>
    </lineage>
</organism>
<dbReference type="InterPro" id="IPR016181">
    <property type="entry name" value="Acyl_CoA_acyltransferase"/>
</dbReference>
<keyword evidence="3" id="KW-1185">Reference proteome</keyword>
<dbReference type="Gene3D" id="3.40.630.30">
    <property type="match status" value="1"/>
</dbReference>
<evidence type="ECO:0000259" key="1">
    <source>
        <dbReference type="Pfam" id="PF00583"/>
    </source>
</evidence>
<dbReference type="InterPro" id="IPR000182">
    <property type="entry name" value="GNAT_dom"/>
</dbReference>
<reference evidence="2 3" key="1">
    <citation type="submission" date="2021-10" db="EMBL/GenBank/DDBJ databases">
        <title>Draft genome of Aestuariibacter halophilus JC2043.</title>
        <authorList>
            <person name="Emsley S.A."/>
            <person name="Pfannmuller K.M."/>
            <person name="Ushijima B."/>
            <person name="Saw J.H."/>
            <person name="Videau P."/>
        </authorList>
    </citation>
    <scope>NUCLEOTIDE SEQUENCE [LARGE SCALE GENOMIC DNA]</scope>
    <source>
        <strain evidence="2 3">JC2043</strain>
    </source>
</reference>
<feature type="domain" description="N-acetyltransferase" evidence="1">
    <location>
        <begin position="121"/>
        <end position="166"/>
    </location>
</feature>
<protein>
    <submittedName>
        <fullName evidence="2">GNAT family N-acetyltransferase</fullName>
        <ecNumber evidence="2">2.3.1.-</ecNumber>
    </submittedName>
</protein>
<dbReference type="EC" id="2.3.1.-" evidence="2"/>
<evidence type="ECO:0000313" key="3">
    <source>
        <dbReference type="Proteomes" id="UP001520878"/>
    </source>
</evidence>